<gene>
    <name evidence="2" type="ORF">NMOB1V02_LOCUS13387</name>
</gene>
<dbReference type="EMBL" id="OA904703">
    <property type="protein sequence ID" value="CAD7285785.1"/>
    <property type="molecule type" value="Genomic_DNA"/>
</dbReference>
<evidence type="ECO:0000313" key="2">
    <source>
        <dbReference type="EMBL" id="CAD7285785.1"/>
    </source>
</evidence>
<dbReference type="Proteomes" id="UP000678499">
    <property type="component" value="Unassembled WGS sequence"/>
</dbReference>
<reference evidence="2" key="1">
    <citation type="submission" date="2020-11" db="EMBL/GenBank/DDBJ databases">
        <authorList>
            <person name="Tran Van P."/>
        </authorList>
    </citation>
    <scope>NUCLEOTIDE SEQUENCE</scope>
</reference>
<proteinExistence type="predicted"/>
<keyword evidence="1" id="KW-0175">Coiled coil</keyword>
<accession>A0A7R9C3T0</accession>
<evidence type="ECO:0000313" key="3">
    <source>
        <dbReference type="Proteomes" id="UP000678499"/>
    </source>
</evidence>
<dbReference type="AlphaFoldDB" id="A0A7R9C3T0"/>
<sequence length="181" mass="21466">MLQSQLDRLRQENDVNKQKLEDFERLSSFQSRSISSDTTRLEQEIRSLKQDIADMEKSHKSEVSQMRMRHDSRILQLNHEIATLRQQFSKAGRERDTFRDMLDGAQKTISDLRHEGKAAKEQTFEHKMEETYQDQIQELQERLTTLEDELSDSRMENVKVSSDMAADRAHWQLKIVQLQTR</sequence>
<dbReference type="Gene3D" id="1.10.287.1490">
    <property type="match status" value="1"/>
</dbReference>
<feature type="non-terminal residue" evidence="2">
    <location>
        <position position="1"/>
    </location>
</feature>
<dbReference type="OrthoDB" id="6381435at2759"/>
<keyword evidence="3" id="KW-1185">Reference proteome</keyword>
<evidence type="ECO:0000256" key="1">
    <source>
        <dbReference type="SAM" id="Coils"/>
    </source>
</evidence>
<organism evidence="2">
    <name type="scientific">Notodromas monacha</name>
    <dbReference type="NCBI Taxonomy" id="399045"/>
    <lineage>
        <taxon>Eukaryota</taxon>
        <taxon>Metazoa</taxon>
        <taxon>Ecdysozoa</taxon>
        <taxon>Arthropoda</taxon>
        <taxon>Crustacea</taxon>
        <taxon>Oligostraca</taxon>
        <taxon>Ostracoda</taxon>
        <taxon>Podocopa</taxon>
        <taxon>Podocopida</taxon>
        <taxon>Cypridocopina</taxon>
        <taxon>Cypridoidea</taxon>
        <taxon>Cyprididae</taxon>
        <taxon>Notodromas</taxon>
    </lineage>
</organism>
<name>A0A7R9C3T0_9CRUS</name>
<dbReference type="EMBL" id="CAJPEX010022666">
    <property type="protein sequence ID" value="CAG0925937.1"/>
    <property type="molecule type" value="Genomic_DNA"/>
</dbReference>
<feature type="coiled-coil region" evidence="1">
    <location>
        <begin position="6"/>
        <end position="156"/>
    </location>
</feature>
<protein>
    <submittedName>
        <fullName evidence="2">Uncharacterized protein</fullName>
    </submittedName>
</protein>